<dbReference type="SUPFAM" id="SSF56281">
    <property type="entry name" value="Metallo-hydrolase/oxidoreductase"/>
    <property type="match status" value="1"/>
</dbReference>
<keyword evidence="2" id="KW-1003">Cell membrane</keyword>
<feature type="transmembrane region" description="Helical" evidence="6">
    <location>
        <begin position="58"/>
        <end position="76"/>
    </location>
</feature>
<feature type="transmembrane region" description="Helical" evidence="6">
    <location>
        <begin position="350"/>
        <end position="371"/>
    </location>
</feature>
<evidence type="ECO:0000256" key="4">
    <source>
        <dbReference type="ARBA" id="ARBA00022989"/>
    </source>
</evidence>
<dbReference type="InterPro" id="IPR036866">
    <property type="entry name" value="RibonucZ/Hydroxyglut_hydro"/>
</dbReference>
<dbReference type="Pfam" id="PF13567">
    <property type="entry name" value="DUF4131"/>
    <property type="match status" value="1"/>
</dbReference>
<feature type="transmembrane region" description="Helical" evidence="6">
    <location>
        <begin position="325"/>
        <end position="344"/>
    </location>
</feature>
<dbReference type="InterPro" id="IPR025405">
    <property type="entry name" value="DUF4131"/>
</dbReference>
<reference evidence="9" key="1">
    <citation type="submission" date="2017-09" db="EMBL/GenBank/DDBJ databases">
        <authorList>
            <person name="Varghese N."/>
            <person name="Submissions S."/>
        </authorList>
    </citation>
    <scope>NUCLEOTIDE SEQUENCE [LARGE SCALE GENOMIC DNA]</scope>
    <source>
        <strain evidence="9">MSL47</strain>
    </source>
</reference>
<feature type="transmembrane region" description="Helical" evidence="6">
    <location>
        <begin position="472"/>
        <end position="492"/>
    </location>
</feature>
<feature type="transmembrane region" description="Helical" evidence="6">
    <location>
        <begin position="411"/>
        <end position="431"/>
    </location>
</feature>
<organism evidence="8 9">
    <name type="scientific">Orenia metallireducens</name>
    <dbReference type="NCBI Taxonomy" id="1413210"/>
    <lineage>
        <taxon>Bacteria</taxon>
        <taxon>Bacillati</taxon>
        <taxon>Bacillota</taxon>
        <taxon>Clostridia</taxon>
        <taxon>Halanaerobiales</taxon>
        <taxon>Halobacteroidaceae</taxon>
        <taxon>Orenia</taxon>
    </lineage>
</organism>
<comment type="subcellular location">
    <subcellularLocation>
        <location evidence="1">Cell membrane</location>
        <topology evidence="1">Multi-pass membrane protein</topology>
    </subcellularLocation>
</comment>
<dbReference type="SMART" id="SM00849">
    <property type="entry name" value="Lactamase_B"/>
    <property type="match status" value="1"/>
</dbReference>
<gene>
    <name evidence="8" type="ORF">SAMN06265827_1376</name>
</gene>
<evidence type="ECO:0000256" key="5">
    <source>
        <dbReference type="ARBA" id="ARBA00023136"/>
    </source>
</evidence>
<dbReference type="Proteomes" id="UP000219573">
    <property type="component" value="Unassembled WGS sequence"/>
</dbReference>
<evidence type="ECO:0000313" key="8">
    <source>
        <dbReference type="EMBL" id="SNY45122.1"/>
    </source>
</evidence>
<dbReference type="NCBIfam" id="TIGR00361">
    <property type="entry name" value="ComEC_Rec2"/>
    <property type="match status" value="1"/>
</dbReference>
<dbReference type="RefSeq" id="WP_097019355.1">
    <property type="nucleotide sequence ID" value="NZ_OBDZ01000037.1"/>
</dbReference>
<accession>A0A285IAW8</accession>
<dbReference type="InterPro" id="IPR004477">
    <property type="entry name" value="ComEC_N"/>
</dbReference>
<feature type="transmembrane region" description="Helical" evidence="6">
    <location>
        <begin position="440"/>
        <end position="460"/>
    </location>
</feature>
<dbReference type="GO" id="GO:0005886">
    <property type="term" value="C:plasma membrane"/>
    <property type="evidence" value="ECO:0007669"/>
    <property type="project" value="UniProtKB-SubCell"/>
</dbReference>
<dbReference type="InterPro" id="IPR001279">
    <property type="entry name" value="Metallo-B-lactamas"/>
</dbReference>
<dbReference type="Pfam" id="PF03772">
    <property type="entry name" value="Competence"/>
    <property type="match status" value="1"/>
</dbReference>
<dbReference type="AlphaFoldDB" id="A0A285IAW8"/>
<feature type="transmembrane region" description="Helical" evidence="6">
    <location>
        <begin position="378"/>
        <end position="399"/>
    </location>
</feature>
<feature type="transmembrane region" description="Helical" evidence="6">
    <location>
        <begin position="301"/>
        <end position="318"/>
    </location>
</feature>
<evidence type="ECO:0000256" key="6">
    <source>
        <dbReference type="SAM" id="Phobius"/>
    </source>
</evidence>
<evidence type="ECO:0000256" key="3">
    <source>
        <dbReference type="ARBA" id="ARBA00022692"/>
    </source>
</evidence>
<dbReference type="GO" id="GO:0030420">
    <property type="term" value="P:establishment of competence for transformation"/>
    <property type="evidence" value="ECO:0007669"/>
    <property type="project" value="InterPro"/>
</dbReference>
<protein>
    <submittedName>
        <fullName evidence="8">Competence protein ComEC</fullName>
    </submittedName>
</protein>
<keyword evidence="4 6" id="KW-1133">Transmembrane helix</keyword>
<dbReference type="Gene3D" id="3.60.15.10">
    <property type="entry name" value="Ribonuclease Z/Hydroxyacylglutathione hydrolase-like"/>
    <property type="match status" value="1"/>
</dbReference>
<evidence type="ECO:0000259" key="7">
    <source>
        <dbReference type="SMART" id="SM00849"/>
    </source>
</evidence>
<dbReference type="PANTHER" id="PTHR30619:SF1">
    <property type="entry name" value="RECOMBINATION PROTEIN 2"/>
    <property type="match status" value="1"/>
</dbReference>
<dbReference type="PANTHER" id="PTHR30619">
    <property type="entry name" value="DNA INTERNALIZATION/COMPETENCE PROTEIN COMEC/REC2"/>
    <property type="match status" value="1"/>
</dbReference>
<keyword evidence="5 6" id="KW-0472">Membrane</keyword>
<dbReference type="Pfam" id="PF00753">
    <property type="entry name" value="Lactamase_B"/>
    <property type="match status" value="1"/>
</dbReference>
<name>A0A285IAW8_9FIRM</name>
<sequence length="780" mass="88191">MLIKVRRPLVEIFILLVLGLIVASYLPIDFTYLNLLEGVVIILVLIASYLWKQKSSKVRAIVYFIIFLLGFVYLQSVELNWENDKLGAVIGDKVKLVAKVLKASDKGYSKEYLLTDIRITDRGIYSDKEILLSAYKIDPKLGYGDIIELDTRLELADAQHNPGGFSYRNYLKQQGIYGVAKVNSYEELRVVANRANFIMRSLFKLREEIKSLIQRYFYQPYNYILEALLLGDKSLLPDRIEDNFRRLGLSHLLVISGFHIGLLSYLLYLIGKRLNFSKRLNLIFNLIFLSSYLIITGCQLPSLRAVLLIFLVLLGNYLERRIDMYNLLAGVGIIILLINPFSLFTVSFQLSFGAVVAISFLTPVISSYLPIKNDKLNNLISGSLAAQLGLLPLLSYYFYEISLLSVLSNLLIMPLISLVLWIGVFFVLAALMRVVIIAKLLAIIIKVILCLVLKIVNLIADTFITTLLVGKPTILTIVLYYLIIYSLVKVLKPRLIPYSKNYKLHSKVIILTTILLLIIQLGFGDLNGLNIIFLSVGSADGIYLETPSHQKILIDGGKDGKEIREYLRSRGIRRLDMAFISHFHADHVGGIIELIKEFKVDRIFYPPILEEDELSREFFKLAEDKEIKVTKLCRGDNIRVSQVNFKVLAPSLPLVSESPANNNSLVLRLIYKNFKVLFTGDLEIEGEERLLASSANLSSTILKVGHHGSNTSSSIGFIDKINPALAVISVGKNNYGHPSREVVNRFKARGIKVLRTDYSGAVTLWTDGHSYRYEEFLLNQ</sequence>
<feature type="transmembrane region" description="Helical" evidence="6">
    <location>
        <begin position="280"/>
        <end position="295"/>
    </location>
</feature>
<feature type="transmembrane region" description="Helical" evidence="6">
    <location>
        <begin position="9"/>
        <end position="26"/>
    </location>
</feature>
<evidence type="ECO:0000256" key="1">
    <source>
        <dbReference type="ARBA" id="ARBA00004651"/>
    </source>
</evidence>
<dbReference type="InterPro" id="IPR052159">
    <property type="entry name" value="Competence_DNA_uptake"/>
</dbReference>
<dbReference type="STRING" id="1413210.U472_12810"/>
<dbReference type="InterPro" id="IPR004797">
    <property type="entry name" value="Competence_ComEC/Rec2"/>
</dbReference>
<dbReference type="NCBIfam" id="TIGR00360">
    <property type="entry name" value="ComEC_N-term"/>
    <property type="match status" value="1"/>
</dbReference>
<feature type="transmembrane region" description="Helical" evidence="6">
    <location>
        <begin position="32"/>
        <end position="51"/>
    </location>
</feature>
<dbReference type="EMBL" id="OBDZ01000037">
    <property type="protein sequence ID" value="SNY45122.1"/>
    <property type="molecule type" value="Genomic_DNA"/>
</dbReference>
<proteinExistence type="predicted"/>
<feature type="transmembrane region" description="Helical" evidence="6">
    <location>
        <begin position="249"/>
        <end position="268"/>
    </location>
</feature>
<feature type="domain" description="Metallo-beta-lactamase" evidence="7">
    <location>
        <begin position="538"/>
        <end position="732"/>
    </location>
</feature>
<dbReference type="InterPro" id="IPR035681">
    <property type="entry name" value="ComA-like_MBL"/>
</dbReference>
<keyword evidence="9" id="KW-1185">Reference proteome</keyword>
<dbReference type="CDD" id="cd07731">
    <property type="entry name" value="ComA-like_MBL-fold"/>
    <property type="match status" value="1"/>
</dbReference>
<keyword evidence="3 6" id="KW-0812">Transmembrane</keyword>
<dbReference type="OrthoDB" id="9761531at2"/>
<feature type="transmembrane region" description="Helical" evidence="6">
    <location>
        <begin position="504"/>
        <end position="523"/>
    </location>
</feature>
<evidence type="ECO:0000256" key="2">
    <source>
        <dbReference type="ARBA" id="ARBA00022475"/>
    </source>
</evidence>
<evidence type="ECO:0000313" key="9">
    <source>
        <dbReference type="Proteomes" id="UP000219573"/>
    </source>
</evidence>